<keyword evidence="2" id="KW-0378">Hydrolase</keyword>
<dbReference type="PANTHER" id="PTHR31793">
    <property type="entry name" value="4-HYDROXYBENZOYL-COA THIOESTERASE FAMILY MEMBER"/>
    <property type="match status" value="1"/>
</dbReference>
<dbReference type="SUPFAM" id="SSF54637">
    <property type="entry name" value="Thioesterase/thiol ester dehydrase-isomerase"/>
    <property type="match status" value="1"/>
</dbReference>
<gene>
    <name evidence="3" type="ORF">DUNSADRAFT_10083</name>
</gene>
<dbReference type="InterPro" id="IPR029069">
    <property type="entry name" value="HotDog_dom_sf"/>
</dbReference>
<protein>
    <submittedName>
        <fullName evidence="3">HotDog domain-containing protein</fullName>
    </submittedName>
</protein>
<dbReference type="CDD" id="cd00586">
    <property type="entry name" value="4HBT"/>
    <property type="match status" value="1"/>
</dbReference>
<evidence type="ECO:0000313" key="4">
    <source>
        <dbReference type="Proteomes" id="UP000815325"/>
    </source>
</evidence>
<sequence>MILRSSAPCSVFEARRTAIRHSRRQVIGASPVKTADCQPVRQQITISPHTSEPRTTDVLEQTSDGTLLCSSSHQGHEGAFSPNGTFCITQRVCDFQLDQFGVVNNSVYCNYLEHCNSEAFHALGINRHEKAYQGENLALSQLNMAYRRPLRSRDTFEVKMWVERVTGARVALGQQILLKATGEQVLTAEAIIVWLDSQYRPMRVPPEERAAFQALYEQRRRPQNPKCSYMADTGLHGLERWRLDNRHIQRIYPREASSSTSYTPVTCAPH</sequence>
<dbReference type="EMBL" id="MU069804">
    <property type="protein sequence ID" value="KAF5833551.1"/>
    <property type="molecule type" value="Genomic_DNA"/>
</dbReference>
<dbReference type="Pfam" id="PF13279">
    <property type="entry name" value="4HBT_2"/>
    <property type="match status" value="1"/>
</dbReference>
<accession>A0ABQ7GG30</accession>
<evidence type="ECO:0000256" key="1">
    <source>
        <dbReference type="ARBA" id="ARBA00005953"/>
    </source>
</evidence>
<reference evidence="3" key="1">
    <citation type="submission" date="2017-08" db="EMBL/GenBank/DDBJ databases">
        <authorList>
            <person name="Polle J.E."/>
            <person name="Barry K."/>
            <person name="Cushman J."/>
            <person name="Schmutz J."/>
            <person name="Tran D."/>
            <person name="Hathwaick L.T."/>
            <person name="Yim W.C."/>
            <person name="Jenkins J."/>
            <person name="Mckie-Krisberg Z.M."/>
            <person name="Prochnik S."/>
            <person name="Lindquist E."/>
            <person name="Dockter R.B."/>
            <person name="Adam C."/>
            <person name="Molina H."/>
            <person name="Bunkerborg J."/>
            <person name="Jin E."/>
            <person name="Buchheim M."/>
            <person name="Magnuson J."/>
        </authorList>
    </citation>
    <scope>NUCLEOTIDE SEQUENCE</scope>
    <source>
        <strain evidence="3">CCAP 19/18</strain>
    </source>
</reference>
<dbReference type="InterPro" id="IPR050563">
    <property type="entry name" value="4-hydroxybenzoyl-CoA_TE"/>
</dbReference>
<dbReference type="PANTHER" id="PTHR31793:SF27">
    <property type="entry name" value="NOVEL THIOESTERASE SUPERFAMILY DOMAIN AND SAPOSIN A-TYPE DOMAIN CONTAINING PROTEIN (0610012H03RIK)"/>
    <property type="match status" value="1"/>
</dbReference>
<dbReference type="Gene3D" id="3.10.129.10">
    <property type="entry name" value="Hotdog Thioesterase"/>
    <property type="match status" value="1"/>
</dbReference>
<keyword evidence="4" id="KW-1185">Reference proteome</keyword>
<organism evidence="3 4">
    <name type="scientific">Dunaliella salina</name>
    <name type="common">Green alga</name>
    <name type="synonym">Protococcus salinus</name>
    <dbReference type="NCBI Taxonomy" id="3046"/>
    <lineage>
        <taxon>Eukaryota</taxon>
        <taxon>Viridiplantae</taxon>
        <taxon>Chlorophyta</taxon>
        <taxon>core chlorophytes</taxon>
        <taxon>Chlorophyceae</taxon>
        <taxon>CS clade</taxon>
        <taxon>Chlamydomonadales</taxon>
        <taxon>Dunaliellaceae</taxon>
        <taxon>Dunaliella</taxon>
    </lineage>
</organism>
<evidence type="ECO:0000313" key="3">
    <source>
        <dbReference type="EMBL" id="KAF5833551.1"/>
    </source>
</evidence>
<dbReference type="Proteomes" id="UP000815325">
    <property type="component" value="Unassembled WGS sequence"/>
</dbReference>
<name>A0ABQ7GG30_DUNSA</name>
<comment type="caution">
    <text evidence="3">The sequence shown here is derived from an EMBL/GenBank/DDBJ whole genome shotgun (WGS) entry which is preliminary data.</text>
</comment>
<evidence type="ECO:0000256" key="2">
    <source>
        <dbReference type="ARBA" id="ARBA00022801"/>
    </source>
</evidence>
<proteinExistence type="inferred from homology"/>
<comment type="similarity">
    <text evidence="1">Belongs to the 4-hydroxybenzoyl-CoA thioesterase family.</text>
</comment>